<keyword evidence="2 4" id="KW-0808">Transferase</keyword>
<feature type="domain" description="Formyl transferase N-terminal" evidence="5">
    <location>
        <begin position="14"/>
        <end position="189"/>
    </location>
</feature>
<comment type="pathway">
    <text evidence="1 4">Purine metabolism; IMP biosynthesis via de novo pathway; N(2)-formyl-N(1)-(5-phospho-D-ribosyl)glycinamide from N(1)-(5-phospho-D-ribosyl)glycinamide (10-formyl THF route): step 1/1.</text>
</comment>
<dbReference type="PANTHER" id="PTHR43369">
    <property type="entry name" value="PHOSPHORIBOSYLGLYCINAMIDE FORMYLTRANSFERASE"/>
    <property type="match status" value="1"/>
</dbReference>
<name>A0ABM8YVU7_9PROT</name>
<feature type="binding site" evidence="4">
    <location>
        <begin position="23"/>
        <end position="25"/>
    </location>
    <ligand>
        <name>N(1)-(5-phospho-beta-D-ribosyl)glycinamide</name>
        <dbReference type="ChEBI" id="CHEBI:143788"/>
    </ligand>
</feature>
<evidence type="ECO:0000256" key="1">
    <source>
        <dbReference type="ARBA" id="ARBA00005054"/>
    </source>
</evidence>
<dbReference type="EMBL" id="OU912926">
    <property type="protein sequence ID" value="CAG9931595.1"/>
    <property type="molecule type" value="Genomic_DNA"/>
</dbReference>
<dbReference type="EC" id="2.1.2.2" evidence="4"/>
<dbReference type="Gene3D" id="3.40.50.170">
    <property type="entry name" value="Formyl transferase, N-terminal domain"/>
    <property type="match status" value="1"/>
</dbReference>
<evidence type="ECO:0000256" key="2">
    <source>
        <dbReference type="ARBA" id="ARBA00022679"/>
    </source>
</evidence>
<protein>
    <recommendedName>
        <fullName evidence="4">Phosphoribosylglycinamide formyltransferase</fullName>
        <ecNumber evidence="4">2.1.2.2</ecNumber>
    </recommendedName>
    <alternativeName>
        <fullName evidence="4">5'-phosphoribosylglycinamide transformylase</fullName>
    </alternativeName>
    <alternativeName>
        <fullName evidence="4">GAR transformylase</fullName>
        <shortName evidence="4">GART</shortName>
    </alternativeName>
</protein>
<evidence type="ECO:0000313" key="7">
    <source>
        <dbReference type="Proteomes" id="UP000839052"/>
    </source>
</evidence>
<comment type="similarity">
    <text evidence="4">Belongs to the GART family.</text>
</comment>
<dbReference type="RefSeq" id="WP_239795687.1">
    <property type="nucleotide sequence ID" value="NZ_OU912926.1"/>
</dbReference>
<dbReference type="CDD" id="cd08645">
    <property type="entry name" value="FMT_core_GART"/>
    <property type="match status" value="1"/>
</dbReference>
<dbReference type="InterPro" id="IPR004607">
    <property type="entry name" value="GART"/>
</dbReference>
<dbReference type="Pfam" id="PF00551">
    <property type="entry name" value="Formyl_trans_N"/>
    <property type="match status" value="1"/>
</dbReference>
<feature type="site" description="Raises pKa of active site His" evidence="4">
    <location>
        <position position="152"/>
    </location>
</feature>
<evidence type="ECO:0000256" key="4">
    <source>
        <dbReference type="HAMAP-Rule" id="MF_01930"/>
    </source>
</evidence>
<dbReference type="HAMAP" id="MF_01930">
    <property type="entry name" value="PurN"/>
    <property type="match status" value="1"/>
</dbReference>
<dbReference type="Proteomes" id="UP000839052">
    <property type="component" value="Chromosome"/>
</dbReference>
<reference evidence="6 7" key="1">
    <citation type="submission" date="2021-10" db="EMBL/GenBank/DDBJ databases">
        <authorList>
            <person name="Koch H."/>
        </authorList>
    </citation>
    <scope>NUCLEOTIDE SEQUENCE [LARGE SCALE GENOMIC DNA]</scope>
    <source>
        <strain evidence="6">6680</strain>
    </source>
</reference>
<organism evidence="6 7">
    <name type="scientific">Candidatus Nitrotoga arctica</name>
    <dbReference type="NCBI Taxonomy" id="453162"/>
    <lineage>
        <taxon>Bacteria</taxon>
        <taxon>Pseudomonadati</taxon>
        <taxon>Pseudomonadota</taxon>
        <taxon>Betaproteobacteria</taxon>
        <taxon>Nitrosomonadales</taxon>
        <taxon>Gallionellaceae</taxon>
        <taxon>Candidatus Nitrotoga</taxon>
    </lineage>
</organism>
<evidence type="ECO:0000313" key="6">
    <source>
        <dbReference type="EMBL" id="CAG9931595.1"/>
    </source>
</evidence>
<sequence>MKHKPESVNVTTKSIVILISGHGSNMRALLEADLPCRVAAVISNRVDAPGLEIAKQHGITTRVVAHRNHPDRESFDSELAICIDSYQPDLIVLAGFMRILTPQFVARYQNKLINIHPSLLPAYSGLNTHARALQDGVKIHGCTVHFVTSDVDHGPIIIQAAVPVLMDDTPATLAARVLHQEHRIFPQAIRWFCNDDISLSADGKVRMKRLEQPDCTLISPRMEYANA</sequence>
<dbReference type="InterPro" id="IPR002376">
    <property type="entry name" value="Formyl_transf_N"/>
</dbReference>
<dbReference type="NCBIfam" id="TIGR00639">
    <property type="entry name" value="PurN"/>
    <property type="match status" value="1"/>
</dbReference>
<feature type="binding site" evidence="4">
    <location>
        <position position="114"/>
    </location>
    <ligand>
        <name>(6R)-10-formyltetrahydrofolate</name>
        <dbReference type="ChEBI" id="CHEBI:195366"/>
    </ligand>
</feature>
<gene>
    <name evidence="4 6" type="primary">purN</name>
    <name evidence="6" type="ORF">NTG6680_0342</name>
</gene>
<dbReference type="SUPFAM" id="SSF53328">
    <property type="entry name" value="Formyltransferase"/>
    <property type="match status" value="1"/>
</dbReference>
<feature type="binding site" evidence="4">
    <location>
        <position position="72"/>
    </location>
    <ligand>
        <name>(6R)-10-formyltetrahydrofolate</name>
        <dbReference type="ChEBI" id="CHEBI:195366"/>
    </ligand>
</feature>
<dbReference type="GO" id="GO:0004644">
    <property type="term" value="F:phosphoribosylglycinamide formyltransferase activity"/>
    <property type="evidence" value="ECO:0007669"/>
    <property type="project" value="UniProtKB-EC"/>
</dbReference>
<keyword evidence="7" id="KW-1185">Reference proteome</keyword>
<dbReference type="InterPro" id="IPR036477">
    <property type="entry name" value="Formyl_transf_N_sf"/>
</dbReference>
<dbReference type="PANTHER" id="PTHR43369:SF2">
    <property type="entry name" value="PHOSPHORIBOSYLGLYCINAMIDE FORMYLTRANSFERASE"/>
    <property type="match status" value="1"/>
</dbReference>
<accession>A0ABM8YVU7</accession>
<evidence type="ECO:0000256" key="3">
    <source>
        <dbReference type="ARBA" id="ARBA00022755"/>
    </source>
</evidence>
<comment type="catalytic activity">
    <reaction evidence="4">
        <text>N(1)-(5-phospho-beta-D-ribosyl)glycinamide + (6R)-10-formyltetrahydrofolate = N(2)-formyl-N(1)-(5-phospho-beta-D-ribosyl)glycinamide + (6S)-5,6,7,8-tetrahydrofolate + H(+)</text>
        <dbReference type="Rhea" id="RHEA:15053"/>
        <dbReference type="ChEBI" id="CHEBI:15378"/>
        <dbReference type="ChEBI" id="CHEBI:57453"/>
        <dbReference type="ChEBI" id="CHEBI:143788"/>
        <dbReference type="ChEBI" id="CHEBI:147286"/>
        <dbReference type="ChEBI" id="CHEBI:195366"/>
        <dbReference type="EC" id="2.1.2.2"/>
    </reaction>
</comment>
<evidence type="ECO:0000259" key="5">
    <source>
        <dbReference type="Pfam" id="PF00551"/>
    </source>
</evidence>
<proteinExistence type="inferred from homology"/>
<comment type="function">
    <text evidence="4">Catalyzes the transfer of a formyl group from 10-formyltetrahydrofolate to 5-phospho-ribosyl-glycinamide (GAR), producing 5-phospho-ribosyl-N-formylglycinamide (FGAR) and tetrahydrofolate.</text>
</comment>
<keyword evidence="3 4" id="KW-0658">Purine biosynthesis</keyword>
<feature type="binding site" evidence="4">
    <location>
        <begin position="97"/>
        <end position="100"/>
    </location>
    <ligand>
        <name>(6R)-10-formyltetrahydrofolate</name>
        <dbReference type="ChEBI" id="CHEBI:195366"/>
    </ligand>
</feature>
<feature type="active site" description="Proton donor" evidence="4">
    <location>
        <position position="116"/>
    </location>
</feature>